<accession>A0A0N5CA54</accession>
<feature type="chain" id="PRO_5005895706" evidence="1">
    <location>
        <begin position="21"/>
        <end position="150"/>
    </location>
</feature>
<dbReference type="Proteomes" id="UP000046392">
    <property type="component" value="Unplaced"/>
</dbReference>
<sequence>MFLKIFTAFIVLSISKITIPKTYYNVHSDRLFNVRVSGTSKWDNPKVKDASVTLCGGQDLTVCASKNLNNNTDFLVAVFKSSSISLESFLVQFKYDLNGQKHYLTVKIPDACKNIPIHTKLDYTIYLNTTDFMCNLNDVYIDSLAKNFQE</sequence>
<keyword evidence="1" id="KW-0732">Signal</keyword>
<evidence type="ECO:0000256" key="1">
    <source>
        <dbReference type="SAM" id="SignalP"/>
    </source>
</evidence>
<feature type="signal peptide" evidence="1">
    <location>
        <begin position="1"/>
        <end position="20"/>
    </location>
</feature>
<dbReference type="WBParaSite" id="SPAL_0001477900.1">
    <property type="protein sequence ID" value="SPAL_0001477900.1"/>
    <property type="gene ID" value="SPAL_0001477900"/>
</dbReference>
<evidence type="ECO:0000313" key="3">
    <source>
        <dbReference type="WBParaSite" id="SPAL_0001477900.1"/>
    </source>
</evidence>
<keyword evidence="2" id="KW-1185">Reference proteome</keyword>
<dbReference type="AlphaFoldDB" id="A0A0N5CA54"/>
<evidence type="ECO:0000313" key="2">
    <source>
        <dbReference type="Proteomes" id="UP000046392"/>
    </source>
</evidence>
<name>A0A0N5CA54_STREA</name>
<reference evidence="3" key="1">
    <citation type="submission" date="2017-02" db="UniProtKB">
        <authorList>
            <consortium name="WormBaseParasite"/>
        </authorList>
    </citation>
    <scope>IDENTIFICATION</scope>
</reference>
<protein>
    <submittedName>
        <fullName evidence="3">Uncharacterized protein</fullName>
    </submittedName>
</protein>
<proteinExistence type="predicted"/>
<organism evidence="2 3">
    <name type="scientific">Strongyloides papillosus</name>
    <name type="common">Intestinal threadworm</name>
    <dbReference type="NCBI Taxonomy" id="174720"/>
    <lineage>
        <taxon>Eukaryota</taxon>
        <taxon>Metazoa</taxon>
        <taxon>Ecdysozoa</taxon>
        <taxon>Nematoda</taxon>
        <taxon>Chromadorea</taxon>
        <taxon>Rhabditida</taxon>
        <taxon>Tylenchina</taxon>
        <taxon>Panagrolaimomorpha</taxon>
        <taxon>Strongyloidoidea</taxon>
        <taxon>Strongyloididae</taxon>
        <taxon>Strongyloides</taxon>
    </lineage>
</organism>